<evidence type="ECO:0000256" key="1">
    <source>
        <dbReference type="ARBA" id="ARBA00009320"/>
    </source>
</evidence>
<dbReference type="AlphaFoldDB" id="A0A0U1NK81"/>
<gene>
    <name evidence="3" type="ORF">NIG5292_01187</name>
</gene>
<dbReference type="OrthoDB" id="272985at2"/>
<dbReference type="PANTHER" id="PTHR42743">
    <property type="entry name" value="AMINO-ACID AMINOTRANSFERASE"/>
    <property type="match status" value="1"/>
</dbReference>
<dbReference type="EMBL" id="CVQV01000005">
    <property type="protein sequence ID" value="CRK75144.1"/>
    <property type="molecule type" value="Genomic_DNA"/>
</dbReference>
<evidence type="ECO:0000313" key="4">
    <source>
        <dbReference type="Proteomes" id="UP000048949"/>
    </source>
</evidence>
<dbReference type="RefSeq" id="WP_048598547.1">
    <property type="nucleotide sequence ID" value="NZ_CBFHGK010000002.1"/>
</dbReference>
<dbReference type="GO" id="GO:0009082">
    <property type="term" value="P:branched-chain amino acid biosynthetic process"/>
    <property type="evidence" value="ECO:0007669"/>
    <property type="project" value="UniProtKB-KW"/>
</dbReference>
<evidence type="ECO:0008006" key="5">
    <source>
        <dbReference type="Google" id="ProtNLM"/>
    </source>
</evidence>
<comment type="similarity">
    <text evidence="1">Belongs to the class-IV pyridoxal-phosphate-dependent aminotransferase family.</text>
</comment>
<organism evidence="3 4">
    <name type="scientific">Nereida ignava</name>
    <dbReference type="NCBI Taxonomy" id="282199"/>
    <lineage>
        <taxon>Bacteria</taxon>
        <taxon>Pseudomonadati</taxon>
        <taxon>Pseudomonadota</taxon>
        <taxon>Alphaproteobacteria</taxon>
        <taxon>Rhodobacterales</taxon>
        <taxon>Roseobacteraceae</taxon>
        <taxon>Nereida</taxon>
    </lineage>
</organism>
<reference evidence="3 4" key="1">
    <citation type="submission" date="2015-04" db="EMBL/GenBank/DDBJ databases">
        <authorList>
            <person name="Syromyatnikov M.Y."/>
            <person name="Popov V.N."/>
        </authorList>
    </citation>
    <scope>NUCLEOTIDE SEQUENCE [LARGE SCALE GENOMIC DNA]</scope>
    <source>
        <strain evidence="3 4">CECT 5292</strain>
    </source>
</reference>
<dbReference type="InterPro" id="IPR050571">
    <property type="entry name" value="Class-IV_PLP-Dep_Aminotrnsfr"/>
</dbReference>
<protein>
    <recommendedName>
        <fullName evidence="5">Branched-chain amino acid aminotransferase</fullName>
    </recommendedName>
</protein>
<dbReference type="SUPFAM" id="SSF52540">
    <property type="entry name" value="P-loop containing nucleoside triphosphate hydrolases"/>
    <property type="match status" value="1"/>
</dbReference>
<dbReference type="PANTHER" id="PTHR42743:SF11">
    <property type="entry name" value="AMINODEOXYCHORISMATE LYASE"/>
    <property type="match status" value="1"/>
</dbReference>
<dbReference type="Pfam" id="PF19798">
    <property type="entry name" value="Sulfotransfer_5"/>
    <property type="match status" value="1"/>
</dbReference>
<proteinExistence type="inferred from homology"/>
<dbReference type="Proteomes" id="UP000048949">
    <property type="component" value="Unassembled WGS sequence"/>
</dbReference>
<accession>A0A0U1NK81</accession>
<keyword evidence="2" id="KW-0100">Branched-chain amino acid biosynthesis</keyword>
<sequence>MTRIAMWSGPRNLSTAMMYAFGNRSDCIAVDEPLYAAYLAQTGLVHPMQDAILANQPTNAQDALMALNQPQTLQYEKHMTHHMLPTFSRDWLGDVRNAFLIRHPARVIASYQAKRESPTFDDLGFAQQLELFETFGGVVIDSADIRADPRQMLGKLCDALGIQFDEAMLSWPCGPKDFDGVWAEHWYGAVHNSTGFSGAEGPLPEVTKENASLLERALPIYETLSKYCLKPD</sequence>
<name>A0A0U1NK81_9RHOB</name>
<dbReference type="STRING" id="282199.GCA_001049735_01186"/>
<evidence type="ECO:0000256" key="2">
    <source>
        <dbReference type="ARBA" id="ARBA00023304"/>
    </source>
</evidence>
<evidence type="ECO:0000313" key="3">
    <source>
        <dbReference type="EMBL" id="CRK75144.1"/>
    </source>
</evidence>
<dbReference type="InterPro" id="IPR027417">
    <property type="entry name" value="P-loop_NTPase"/>
</dbReference>
<keyword evidence="4" id="KW-1185">Reference proteome</keyword>
<keyword evidence="2" id="KW-0028">Amino-acid biosynthesis</keyword>
<dbReference type="Gene3D" id="3.40.50.300">
    <property type="entry name" value="P-loop containing nucleotide triphosphate hydrolases"/>
    <property type="match status" value="1"/>
</dbReference>